<evidence type="ECO:0000259" key="2">
    <source>
        <dbReference type="PROSITE" id="PS51084"/>
    </source>
</evidence>
<dbReference type="Pfam" id="PF01230">
    <property type="entry name" value="HIT"/>
    <property type="match status" value="1"/>
</dbReference>
<protein>
    <submittedName>
        <fullName evidence="3">HIT family protein</fullName>
    </submittedName>
</protein>
<dbReference type="Gene3D" id="3.30.428.10">
    <property type="entry name" value="HIT-like"/>
    <property type="match status" value="1"/>
</dbReference>
<feature type="short sequence motif" description="Histidine triad motif" evidence="1">
    <location>
        <begin position="120"/>
        <end position="124"/>
    </location>
</feature>
<evidence type="ECO:0000313" key="3">
    <source>
        <dbReference type="EMBL" id="GEL10957.1"/>
    </source>
</evidence>
<gene>
    <name evidence="3" type="ORF">FGL01_16960</name>
</gene>
<evidence type="ECO:0000256" key="1">
    <source>
        <dbReference type="PROSITE-ProRule" id="PRU00464"/>
    </source>
</evidence>
<dbReference type="InterPro" id="IPR036265">
    <property type="entry name" value="HIT-like_sf"/>
</dbReference>
<proteinExistence type="predicted"/>
<feature type="domain" description="HIT" evidence="2">
    <location>
        <begin position="32"/>
        <end position="135"/>
    </location>
</feature>
<comment type="caution">
    <text evidence="3">The sequence shown here is derived from an EMBL/GenBank/DDBJ whole genome shotgun (WGS) entry which is preliminary data.</text>
</comment>
<dbReference type="Proteomes" id="UP000321579">
    <property type="component" value="Unassembled WGS sequence"/>
</dbReference>
<reference evidence="3 4" key="1">
    <citation type="submission" date="2019-07" db="EMBL/GenBank/DDBJ databases">
        <title>Whole genome shotgun sequence of Flavobacterium glycines NBRC 105008.</title>
        <authorList>
            <person name="Hosoyama A."/>
            <person name="Uohara A."/>
            <person name="Ohji S."/>
            <person name="Ichikawa N."/>
        </authorList>
    </citation>
    <scope>NUCLEOTIDE SEQUENCE [LARGE SCALE GENOMIC DNA]</scope>
    <source>
        <strain evidence="3 4">NBRC 105008</strain>
    </source>
</reference>
<organism evidence="3 4">
    <name type="scientific">Flavobacterium glycines</name>
    <dbReference type="NCBI Taxonomy" id="551990"/>
    <lineage>
        <taxon>Bacteria</taxon>
        <taxon>Pseudomonadati</taxon>
        <taxon>Bacteroidota</taxon>
        <taxon>Flavobacteriia</taxon>
        <taxon>Flavobacteriales</taxon>
        <taxon>Flavobacteriaceae</taxon>
        <taxon>Flavobacterium</taxon>
    </lineage>
</organism>
<name>A0A511CEA8_9FLAO</name>
<dbReference type="SUPFAM" id="SSF54197">
    <property type="entry name" value="HIT-like"/>
    <property type="match status" value="1"/>
</dbReference>
<dbReference type="AlphaFoldDB" id="A0A511CEA8"/>
<dbReference type="EMBL" id="BJVF01000002">
    <property type="protein sequence ID" value="GEL10957.1"/>
    <property type="molecule type" value="Genomic_DNA"/>
</dbReference>
<accession>A0A511CEA8</accession>
<dbReference type="InterPro" id="IPR011146">
    <property type="entry name" value="HIT-like"/>
</dbReference>
<sequence length="164" mass="18857">MCIELQLLSYIRHSKKSNKINKNMPTPVSECLYCQENETLHNLMIKITDLKVSQLFLFKEQSYTGRLNVVYKDHGVEFHELSDEQRNAFMDDVATTAKAIAKVFNPDKINYGAFSDKLSHLHFHIVPKYKDGYGFGSVFEMNPEKVMLSDAEYEAVIEKVKAAL</sequence>
<dbReference type="PROSITE" id="PS51084">
    <property type="entry name" value="HIT_2"/>
    <property type="match status" value="1"/>
</dbReference>
<dbReference type="GO" id="GO:0003824">
    <property type="term" value="F:catalytic activity"/>
    <property type="evidence" value="ECO:0007669"/>
    <property type="project" value="InterPro"/>
</dbReference>
<evidence type="ECO:0000313" key="4">
    <source>
        <dbReference type="Proteomes" id="UP000321579"/>
    </source>
</evidence>